<dbReference type="PANTHER" id="PTHR23514:SF13">
    <property type="entry name" value="INNER MEMBRANE PROTEIN YBJJ"/>
    <property type="match status" value="1"/>
</dbReference>
<keyword evidence="7" id="KW-1185">Reference proteome</keyword>
<evidence type="ECO:0000256" key="1">
    <source>
        <dbReference type="ARBA" id="ARBA00004141"/>
    </source>
</evidence>
<dbReference type="EMBL" id="BSOS01000067">
    <property type="protein sequence ID" value="GLR67606.1"/>
    <property type="molecule type" value="Genomic_DNA"/>
</dbReference>
<organism evidence="6 7">
    <name type="scientific">Acidocella aquatica</name>
    <dbReference type="NCBI Taxonomy" id="1922313"/>
    <lineage>
        <taxon>Bacteria</taxon>
        <taxon>Pseudomonadati</taxon>
        <taxon>Pseudomonadota</taxon>
        <taxon>Alphaproteobacteria</taxon>
        <taxon>Acetobacterales</taxon>
        <taxon>Acidocellaceae</taxon>
        <taxon>Acidocella</taxon>
    </lineage>
</organism>
<dbReference type="Gene3D" id="1.20.1250.20">
    <property type="entry name" value="MFS general substrate transporter like domains"/>
    <property type="match status" value="1"/>
</dbReference>
<name>A0ABQ6A9U1_9PROT</name>
<keyword evidence="2 5" id="KW-0812">Transmembrane</keyword>
<feature type="transmembrane region" description="Helical" evidence="5">
    <location>
        <begin position="165"/>
        <end position="184"/>
    </location>
</feature>
<dbReference type="InterPro" id="IPR011701">
    <property type="entry name" value="MFS"/>
</dbReference>
<evidence type="ECO:0000256" key="2">
    <source>
        <dbReference type="ARBA" id="ARBA00022692"/>
    </source>
</evidence>
<feature type="transmembrane region" description="Helical" evidence="5">
    <location>
        <begin position="233"/>
        <end position="256"/>
    </location>
</feature>
<gene>
    <name evidence="6" type="ORF">GCM10010909_22870</name>
</gene>
<evidence type="ECO:0000256" key="4">
    <source>
        <dbReference type="ARBA" id="ARBA00023136"/>
    </source>
</evidence>
<dbReference type="CDD" id="cd17393">
    <property type="entry name" value="MFS_MosC_like"/>
    <property type="match status" value="1"/>
</dbReference>
<feature type="transmembrane region" description="Helical" evidence="5">
    <location>
        <begin position="74"/>
        <end position="91"/>
    </location>
</feature>
<feature type="transmembrane region" description="Helical" evidence="5">
    <location>
        <begin position="12"/>
        <end position="33"/>
    </location>
</feature>
<accession>A0ABQ6A9U1</accession>
<evidence type="ECO:0000256" key="3">
    <source>
        <dbReference type="ARBA" id="ARBA00022989"/>
    </source>
</evidence>
<dbReference type="PANTHER" id="PTHR23514">
    <property type="entry name" value="BYPASS OF STOP CODON PROTEIN 6"/>
    <property type="match status" value="1"/>
</dbReference>
<evidence type="ECO:0000313" key="6">
    <source>
        <dbReference type="EMBL" id="GLR67606.1"/>
    </source>
</evidence>
<feature type="transmembrane region" description="Helical" evidence="5">
    <location>
        <begin position="45"/>
        <end position="67"/>
    </location>
</feature>
<comment type="caution">
    <text evidence="6">The sequence shown here is derived from an EMBL/GenBank/DDBJ whole genome shotgun (WGS) entry which is preliminary data.</text>
</comment>
<keyword evidence="3 5" id="KW-1133">Transmembrane helix</keyword>
<dbReference type="Pfam" id="PF07690">
    <property type="entry name" value="MFS_1"/>
    <property type="match status" value="1"/>
</dbReference>
<dbReference type="RefSeq" id="WP_284258348.1">
    <property type="nucleotide sequence ID" value="NZ_BSOS01000067.1"/>
</dbReference>
<feature type="transmembrane region" description="Helical" evidence="5">
    <location>
        <begin position="268"/>
        <end position="287"/>
    </location>
</feature>
<sequence length="377" mass="38168">MGGVSVGARLRTMWLMFFMAGIGISVWAITVPYSKIKFDLSDGTLGLVLFAGGIGGLVGMPFAGMAIGRWGSRAVLIAVSTGVGVLLPFLVSAHSSVVFTALLFVYGTLFGALDIAINAQGAVVERMSGRLQMSGFHACYSLGSLAVAVASFLLLRLGVSYAGCALMNASAILLILTQSGFLVAHEADARAVGPRMALPNRATIVLGLCCFACFMTEGAATDWSTVFLRFSRAMPLASATLGYAAFAVATAGARLLGDRVAMWLGQAAVMRMGCAVAVAGFGLVIFVPFGWVGILGFGLVGLGTGNIAPLVLSAAARVPGMAANHSVPAVVGLGYAGFLVGPVVIGGVANGLGLGFALGLDAVLLGATFFAAEAVAG</sequence>
<feature type="transmembrane region" description="Helical" evidence="5">
    <location>
        <begin position="354"/>
        <end position="376"/>
    </location>
</feature>
<feature type="transmembrane region" description="Helical" evidence="5">
    <location>
        <begin position="204"/>
        <end position="221"/>
    </location>
</feature>
<dbReference type="InterPro" id="IPR036259">
    <property type="entry name" value="MFS_trans_sf"/>
</dbReference>
<feature type="transmembrane region" description="Helical" evidence="5">
    <location>
        <begin position="327"/>
        <end position="348"/>
    </location>
</feature>
<evidence type="ECO:0000313" key="7">
    <source>
        <dbReference type="Proteomes" id="UP001156641"/>
    </source>
</evidence>
<feature type="transmembrane region" description="Helical" evidence="5">
    <location>
        <begin position="138"/>
        <end position="159"/>
    </location>
</feature>
<dbReference type="Proteomes" id="UP001156641">
    <property type="component" value="Unassembled WGS sequence"/>
</dbReference>
<dbReference type="SUPFAM" id="SSF103473">
    <property type="entry name" value="MFS general substrate transporter"/>
    <property type="match status" value="1"/>
</dbReference>
<proteinExistence type="predicted"/>
<evidence type="ECO:0000256" key="5">
    <source>
        <dbReference type="SAM" id="Phobius"/>
    </source>
</evidence>
<reference evidence="7" key="1">
    <citation type="journal article" date="2019" name="Int. J. Syst. Evol. Microbiol.">
        <title>The Global Catalogue of Microorganisms (GCM) 10K type strain sequencing project: providing services to taxonomists for standard genome sequencing and annotation.</title>
        <authorList>
            <consortium name="The Broad Institute Genomics Platform"/>
            <consortium name="The Broad Institute Genome Sequencing Center for Infectious Disease"/>
            <person name="Wu L."/>
            <person name="Ma J."/>
        </authorList>
    </citation>
    <scope>NUCLEOTIDE SEQUENCE [LARGE SCALE GENOMIC DNA]</scope>
    <source>
        <strain evidence="7">NBRC 112502</strain>
    </source>
</reference>
<feature type="transmembrane region" description="Helical" evidence="5">
    <location>
        <begin position="293"/>
        <end position="315"/>
    </location>
</feature>
<protein>
    <submittedName>
        <fullName evidence="6">MFS transporter</fullName>
    </submittedName>
</protein>
<keyword evidence="4 5" id="KW-0472">Membrane</keyword>
<comment type="subcellular location">
    <subcellularLocation>
        <location evidence="1">Membrane</location>
        <topology evidence="1">Multi-pass membrane protein</topology>
    </subcellularLocation>
</comment>
<dbReference type="InterPro" id="IPR051788">
    <property type="entry name" value="MFS_Transporter"/>
</dbReference>
<feature type="transmembrane region" description="Helical" evidence="5">
    <location>
        <begin position="97"/>
        <end position="117"/>
    </location>
</feature>